<dbReference type="EMBL" id="JBFPJR010000056">
    <property type="protein sequence ID" value="MEX0429694.1"/>
    <property type="molecule type" value="Genomic_DNA"/>
</dbReference>
<evidence type="ECO:0000256" key="4">
    <source>
        <dbReference type="ARBA" id="ARBA00022475"/>
    </source>
</evidence>
<feature type="transmembrane region" description="Helical" evidence="9">
    <location>
        <begin position="59"/>
        <end position="82"/>
    </location>
</feature>
<comment type="subcellular location">
    <subcellularLocation>
        <location evidence="1">Cell inner membrane</location>
        <topology evidence="1">Multi-pass membrane protein</topology>
    </subcellularLocation>
    <subcellularLocation>
        <location evidence="9">Cell membrane</location>
        <topology evidence="9">Multi-pass membrane protein</topology>
    </subcellularLocation>
</comment>
<reference evidence="11 12" key="1">
    <citation type="submission" date="2024-07" db="EMBL/GenBank/DDBJ databases">
        <authorList>
            <person name="Lee S."/>
            <person name="Kang M."/>
        </authorList>
    </citation>
    <scope>NUCLEOTIDE SEQUENCE [LARGE SCALE GENOMIC DNA]</scope>
    <source>
        <strain evidence="11 12">DS6</strain>
    </source>
</reference>
<evidence type="ECO:0000256" key="8">
    <source>
        <dbReference type="ARBA" id="ARBA00023136"/>
    </source>
</evidence>
<dbReference type="InterPro" id="IPR013525">
    <property type="entry name" value="ABC2_TM"/>
</dbReference>
<comment type="similarity">
    <text evidence="2 9">Belongs to the ABC-2 integral membrane protein family.</text>
</comment>
<evidence type="ECO:0000313" key="12">
    <source>
        <dbReference type="Proteomes" id="UP001556631"/>
    </source>
</evidence>
<evidence type="ECO:0000256" key="9">
    <source>
        <dbReference type="RuleBase" id="RU361157"/>
    </source>
</evidence>
<feature type="transmembrane region" description="Helical" evidence="9">
    <location>
        <begin position="102"/>
        <end position="123"/>
    </location>
</feature>
<evidence type="ECO:0000256" key="3">
    <source>
        <dbReference type="ARBA" id="ARBA00022448"/>
    </source>
</evidence>
<evidence type="ECO:0000256" key="7">
    <source>
        <dbReference type="ARBA" id="ARBA00022989"/>
    </source>
</evidence>
<keyword evidence="5" id="KW-0997">Cell inner membrane</keyword>
<evidence type="ECO:0000256" key="2">
    <source>
        <dbReference type="ARBA" id="ARBA00007783"/>
    </source>
</evidence>
<feature type="transmembrane region" description="Helical" evidence="9">
    <location>
        <begin position="205"/>
        <end position="224"/>
    </location>
</feature>
<feature type="domain" description="ABC transmembrane type-2" evidence="10">
    <location>
        <begin position="64"/>
        <end position="301"/>
    </location>
</feature>
<keyword evidence="3 9" id="KW-0813">Transport</keyword>
<sequence length="309" mass="34604">MSDTGTATAASGEDAPEERTIRIVDAPLAPPSAHLGLFSVFQKRYLLKLLVKREVQARYAGSVMGLFWSYINPLSQFFIYWFVMGHIMGAHRNVENYPIHVFSGMVVVHFFTETFGSGTRSIVRNKSLVNRLALPREMFPVSAMLVSLYHVFPASVILIIAALATGWVPDLGTLFGVLLGLGIIMFLGTALALMFSVANVFFRDFGSAVGILSNFVRFGVPMIYSFDQIHDKFGHFADYYLFNPIANAVLLFQRAFWAQSTADPHLTITTKLPEHLWRDGILALLGSMVVLVIAQFIFNRFENRIPERL</sequence>
<dbReference type="PANTHER" id="PTHR30413:SF8">
    <property type="entry name" value="TRANSPORT PERMEASE PROTEIN"/>
    <property type="match status" value="1"/>
</dbReference>
<protein>
    <recommendedName>
        <fullName evidence="9">Transport permease protein</fullName>
    </recommendedName>
</protein>
<keyword evidence="6 9" id="KW-0812">Transmembrane</keyword>
<dbReference type="InterPro" id="IPR047817">
    <property type="entry name" value="ABC2_TM_bact-type"/>
</dbReference>
<evidence type="ECO:0000256" key="6">
    <source>
        <dbReference type="ARBA" id="ARBA00022692"/>
    </source>
</evidence>
<keyword evidence="12" id="KW-1185">Reference proteome</keyword>
<feature type="transmembrane region" description="Helical" evidence="9">
    <location>
        <begin position="144"/>
        <end position="168"/>
    </location>
</feature>
<keyword evidence="4 9" id="KW-1003">Cell membrane</keyword>
<evidence type="ECO:0000256" key="5">
    <source>
        <dbReference type="ARBA" id="ARBA00022519"/>
    </source>
</evidence>
<proteinExistence type="inferred from homology"/>
<gene>
    <name evidence="11" type="ORF">AB3X52_18910</name>
</gene>
<feature type="transmembrane region" description="Helical" evidence="9">
    <location>
        <begin position="174"/>
        <end position="198"/>
    </location>
</feature>
<evidence type="ECO:0000256" key="1">
    <source>
        <dbReference type="ARBA" id="ARBA00004429"/>
    </source>
</evidence>
<keyword evidence="7 9" id="KW-1133">Transmembrane helix</keyword>
<dbReference type="Pfam" id="PF01061">
    <property type="entry name" value="ABC2_membrane"/>
    <property type="match status" value="1"/>
</dbReference>
<feature type="transmembrane region" description="Helical" evidence="9">
    <location>
        <begin position="280"/>
        <end position="298"/>
    </location>
</feature>
<evidence type="ECO:0000259" key="10">
    <source>
        <dbReference type="PROSITE" id="PS51012"/>
    </source>
</evidence>
<keyword evidence="8 9" id="KW-0472">Membrane</keyword>
<dbReference type="PROSITE" id="PS51012">
    <property type="entry name" value="ABC_TM2"/>
    <property type="match status" value="1"/>
</dbReference>
<name>A0ABV3T4V1_9ACTN</name>
<dbReference type="RefSeq" id="WP_367995661.1">
    <property type="nucleotide sequence ID" value="NZ_JBFPJR010000056.1"/>
</dbReference>
<accession>A0ABV3T4V1</accession>
<comment type="caution">
    <text evidence="11">The sequence shown here is derived from an EMBL/GenBank/DDBJ whole genome shotgun (WGS) entry which is preliminary data.</text>
</comment>
<dbReference type="Proteomes" id="UP001556631">
    <property type="component" value="Unassembled WGS sequence"/>
</dbReference>
<organism evidence="11 12">
    <name type="scientific">Nocardioides eburneus</name>
    <dbReference type="NCBI Taxonomy" id="3231482"/>
    <lineage>
        <taxon>Bacteria</taxon>
        <taxon>Bacillati</taxon>
        <taxon>Actinomycetota</taxon>
        <taxon>Actinomycetes</taxon>
        <taxon>Propionibacteriales</taxon>
        <taxon>Nocardioidaceae</taxon>
        <taxon>Nocardioides</taxon>
    </lineage>
</organism>
<dbReference type="PANTHER" id="PTHR30413">
    <property type="entry name" value="INNER MEMBRANE TRANSPORT PERMEASE"/>
    <property type="match status" value="1"/>
</dbReference>
<evidence type="ECO:0000313" key="11">
    <source>
        <dbReference type="EMBL" id="MEX0429694.1"/>
    </source>
</evidence>